<comment type="caution">
    <text evidence="1">The sequence shown here is derived from an EMBL/GenBank/DDBJ whole genome shotgun (WGS) entry which is preliminary data.</text>
</comment>
<sequence length="67" mass="7163">MLIEKPLFTTAGPFDAFIHDLDTLGYFCGKLEASDGKPALINMILTGQEILEPNEFSSQASGNSGAE</sequence>
<proteinExistence type="predicted"/>
<gene>
    <name evidence="1" type="ORF">HCUR_01496</name>
</gene>
<reference evidence="1 2" key="1">
    <citation type="submission" date="2017-11" db="EMBL/GenBank/DDBJ databases">
        <title>Comparative genomic analysis of Holospora spp., intranuclear symbionts of paramecia.</title>
        <authorList>
            <person name="Garushyants S.K."/>
            <person name="Beliavskaya A."/>
            <person name="Malko D.B."/>
            <person name="Logacheva M.D."/>
            <person name="Rautian M.S."/>
            <person name="Gelfand M.S."/>
        </authorList>
    </citation>
    <scope>NUCLEOTIDE SEQUENCE [LARGE SCALE GENOMIC DNA]</scope>
    <source>
        <strain evidence="2">02AZ16</strain>
    </source>
</reference>
<protein>
    <submittedName>
        <fullName evidence="1">Uncharacterized protein</fullName>
    </submittedName>
</protein>
<name>A0A2S5R7G6_9PROT</name>
<evidence type="ECO:0000313" key="1">
    <source>
        <dbReference type="EMBL" id="PPE03065.1"/>
    </source>
</evidence>
<keyword evidence="2" id="KW-1185">Reference proteome</keyword>
<accession>A0A2S5R7G6</accession>
<dbReference type="EMBL" id="PHHC01000141">
    <property type="protein sequence ID" value="PPE03065.1"/>
    <property type="molecule type" value="Genomic_DNA"/>
</dbReference>
<organism evidence="1 2">
    <name type="scientific">Holospora curviuscula</name>
    <dbReference type="NCBI Taxonomy" id="1082868"/>
    <lineage>
        <taxon>Bacteria</taxon>
        <taxon>Pseudomonadati</taxon>
        <taxon>Pseudomonadota</taxon>
        <taxon>Alphaproteobacteria</taxon>
        <taxon>Holosporales</taxon>
        <taxon>Holosporaceae</taxon>
        <taxon>Holospora</taxon>
    </lineage>
</organism>
<dbReference type="Proteomes" id="UP000239425">
    <property type="component" value="Unassembled WGS sequence"/>
</dbReference>
<evidence type="ECO:0000313" key="2">
    <source>
        <dbReference type="Proteomes" id="UP000239425"/>
    </source>
</evidence>
<dbReference type="AlphaFoldDB" id="A0A2S5R7G6"/>